<keyword evidence="3" id="KW-0597">Phosphoprotein</keyword>
<evidence type="ECO:0000256" key="4">
    <source>
        <dbReference type="ARBA" id="ARBA00022679"/>
    </source>
</evidence>
<dbReference type="Pfam" id="PF16197">
    <property type="entry name" value="KAsynt_C_assoc"/>
    <property type="match status" value="2"/>
</dbReference>
<keyword evidence="15" id="KW-0175">Coiled coil</keyword>
<dbReference type="SUPFAM" id="SSF51735">
    <property type="entry name" value="NAD(P)-binding Rossmann-fold domains"/>
    <property type="match status" value="4"/>
</dbReference>
<dbReference type="InterPro" id="IPR036291">
    <property type="entry name" value="NAD(P)-bd_dom_sf"/>
</dbReference>
<dbReference type="OrthoDB" id="9778690at2"/>
<feature type="domain" description="PKS/mFAS DH" evidence="18">
    <location>
        <begin position="2584"/>
        <end position="2847"/>
    </location>
</feature>
<dbReference type="InterPro" id="IPR049900">
    <property type="entry name" value="PKS_mFAS_DH"/>
</dbReference>
<dbReference type="Pfam" id="PF22953">
    <property type="entry name" value="SpnB_Rossmann"/>
    <property type="match status" value="2"/>
</dbReference>
<dbReference type="Gene3D" id="3.40.50.1820">
    <property type="entry name" value="alpha/beta hydrolase"/>
    <property type="match status" value="1"/>
</dbReference>
<dbReference type="SUPFAM" id="SSF47336">
    <property type="entry name" value="ACP-like"/>
    <property type="match status" value="1"/>
</dbReference>
<dbReference type="InterPro" id="IPR013968">
    <property type="entry name" value="PKS_KR"/>
</dbReference>
<evidence type="ECO:0000256" key="1">
    <source>
        <dbReference type="ARBA" id="ARBA00001957"/>
    </source>
</evidence>
<evidence type="ECO:0000256" key="13">
    <source>
        <dbReference type="ARBA" id="ARBA00066981"/>
    </source>
</evidence>
<dbReference type="GO" id="GO:0004312">
    <property type="term" value="F:fatty acid synthase activity"/>
    <property type="evidence" value="ECO:0007669"/>
    <property type="project" value="TreeGrafter"/>
</dbReference>
<evidence type="ECO:0000256" key="8">
    <source>
        <dbReference type="ARBA" id="ARBA00023315"/>
    </source>
</evidence>
<dbReference type="InterPro" id="IPR001031">
    <property type="entry name" value="Thioesterase"/>
</dbReference>
<gene>
    <name evidence="19" type="ORF">SAMN04488564_101959</name>
</gene>
<accession>A0A1I6D334</accession>
<dbReference type="Gene3D" id="3.10.129.110">
    <property type="entry name" value="Polyketide synthase dehydratase"/>
    <property type="match status" value="2"/>
</dbReference>
<dbReference type="InterPro" id="IPR016036">
    <property type="entry name" value="Malonyl_transacylase_ACP-bd"/>
</dbReference>
<dbReference type="Gene3D" id="3.40.366.10">
    <property type="entry name" value="Malonyl-Coenzyme A Acyl Carrier Protein, domain 2"/>
    <property type="match status" value="2"/>
</dbReference>
<dbReference type="Gene3D" id="1.10.1200.10">
    <property type="entry name" value="ACP-like"/>
    <property type="match status" value="2"/>
</dbReference>
<dbReference type="InterPro" id="IPR057326">
    <property type="entry name" value="KR_dom"/>
</dbReference>
<evidence type="ECO:0000256" key="9">
    <source>
        <dbReference type="ARBA" id="ARBA00052442"/>
    </source>
</evidence>
<dbReference type="GO" id="GO:0031177">
    <property type="term" value="F:phosphopantetheine binding"/>
    <property type="evidence" value="ECO:0007669"/>
    <property type="project" value="InterPro"/>
</dbReference>
<dbReference type="InterPro" id="IPR042104">
    <property type="entry name" value="PKS_dehydratase_sf"/>
</dbReference>
<feature type="region of interest" description="N-terminal hotdog fold" evidence="14">
    <location>
        <begin position="909"/>
        <end position="1033"/>
    </location>
</feature>
<comment type="catalytic activity">
    <reaction evidence="9">
        <text>6 (S)-methylmalonyl-CoA + propanoyl-CoA + 6 NADPH + 12 H(+) = 6-deoxyerythronolide B + 6 CO2 + 6 NADP(+) + 7 CoA + H2O</text>
        <dbReference type="Rhea" id="RHEA:23068"/>
        <dbReference type="ChEBI" id="CHEBI:15377"/>
        <dbReference type="ChEBI" id="CHEBI:15378"/>
        <dbReference type="ChEBI" id="CHEBI:16089"/>
        <dbReference type="ChEBI" id="CHEBI:16526"/>
        <dbReference type="ChEBI" id="CHEBI:57287"/>
        <dbReference type="ChEBI" id="CHEBI:57327"/>
        <dbReference type="ChEBI" id="CHEBI:57392"/>
        <dbReference type="ChEBI" id="CHEBI:57783"/>
        <dbReference type="ChEBI" id="CHEBI:58349"/>
        <dbReference type="EC" id="2.3.1.94"/>
    </reaction>
</comment>
<dbReference type="Pfam" id="PF14765">
    <property type="entry name" value="PS-DH"/>
    <property type="match status" value="2"/>
</dbReference>
<dbReference type="Pfam" id="PF08990">
    <property type="entry name" value="Docking"/>
    <property type="match status" value="1"/>
</dbReference>
<dbReference type="InterPro" id="IPR018201">
    <property type="entry name" value="Ketoacyl_synth_AS"/>
</dbReference>
<dbReference type="STRING" id="84724.SAMN04488564_101959"/>
<dbReference type="PROSITE" id="PS00606">
    <property type="entry name" value="KS3_1"/>
    <property type="match status" value="2"/>
</dbReference>
<evidence type="ECO:0000256" key="10">
    <source>
        <dbReference type="ARBA" id="ARBA00060158"/>
    </source>
</evidence>
<dbReference type="GO" id="GO:0033068">
    <property type="term" value="P:macrolide biosynthetic process"/>
    <property type="evidence" value="ECO:0007669"/>
    <property type="project" value="UniProtKB-ARBA"/>
</dbReference>
<protein>
    <recommendedName>
        <fullName evidence="13">6-deoxyerythronolide-B synthase</fullName>
        <ecNumber evidence="13">2.3.1.94</ecNumber>
    </recommendedName>
</protein>
<dbReference type="InterPro" id="IPR020802">
    <property type="entry name" value="TesA-like"/>
</dbReference>
<dbReference type="SUPFAM" id="SSF55048">
    <property type="entry name" value="Probable ACP-binding domain of malonyl-CoA ACP transacylase"/>
    <property type="match status" value="2"/>
</dbReference>
<dbReference type="Gene3D" id="3.30.70.3290">
    <property type="match status" value="2"/>
</dbReference>
<dbReference type="SUPFAM" id="SSF53474">
    <property type="entry name" value="alpha/beta-Hydrolases"/>
    <property type="match status" value="1"/>
</dbReference>
<reference evidence="20" key="1">
    <citation type="submission" date="2016-10" db="EMBL/GenBank/DDBJ databases">
        <authorList>
            <person name="Varghese N."/>
            <person name="Submissions S."/>
        </authorList>
    </citation>
    <scope>NUCLEOTIDE SEQUENCE [LARGE SCALE GENOMIC DNA]</scope>
    <source>
        <strain evidence="20">DSM 44232</strain>
    </source>
</reference>
<dbReference type="SMART" id="SM00825">
    <property type="entry name" value="PKS_KS"/>
    <property type="match status" value="2"/>
</dbReference>
<dbReference type="SMART" id="SM00823">
    <property type="entry name" value="PKS_PP"/>
    <property type="match status" value="2"/>
</dbReference>
<evidence type="ECO:0000313" key="20">
    <source>
        <dbReference type="Proteomes" id="UP000198583"/>
    </source>
</evidence>
<dbReference type="Pfam" id="PF00975">
    <property type="entry name" value="Thioesterase"/>
    <property type="match status" value="1"/>
</dbReference>
<feature type="domain" description="Carrier" evidence="16">
    <location>
        <begin position="3280"/>
        <end position="3355"/>
    </location>
</feature>
<keyword evidence="5" id="KW-0677">Repeat</keyword>
<dbReference type="InterPro" id="IPR050091">
    <property type="entry name" value="PKS_NRPS_Biosynth_Enz"/>
</dbReference>
<dbReference type="PROSITE" id="PS52019">
    <property type="entry name" value="PKS_MFAS_DH"/>
    <property type="match status" value="2"/>
</dbReference>
<dbReference type="PANTHER" id="PTHR43775">
    <property type="entry name" value="FATTY ACID SYNTHASE"/>
    <property type="match status" value="1"/>
</dbReference>
<keyword evidence="6" id="KW-0045">Antibiotic biosynthesis</keyword>
<comment type="cofactor">
    <cofactor evidence="1">
        <name>pantetheine 4'-phosphate</name>
        <dbReference type="ChEBI" id="CHEBI:47942"/>
    </cofactor>
</comment>
<evidence type="ECO:0000256" key="7">
    <source>
        <dbReference type="ARBA" id="ARBA00023268"/>
    </source>
</evidence>
<feature type="region of interest" description="N-terminal hotdog fold" evidence="14">
    <location>
        <begin position="2584"/>
        <end position="2702"/>
    </location>
</feature>
<keyword evidence="8" id="KW-0012">Acyltransferase</keyword>
<dbReference type="GO" id="GO:0004315">
    <property type="term" value="F:3-oxoacyl-[acyl-carrier-protein] synthase activity"/>
    <property type="evidence" value="ECO:0007669"/>
    <property type="project" value="InterPro"/>
</dbReference>
<dbReference type="InterPro" id="IPR029058">
    <property type="entry name" value="AB_hydrolase_fold"/>
</dbReference>
<dbReference type="Pfam" id="PF21089">
    <property type="entry name" value="PKS_DH_N"/>
    <property type="match status" value="2"/>
</dbReference>
<dbReference type="InterPro" id="IPR016035">
    <property type="entry name" value="Acyl_Trfase/lysoPLipase"/>
</dbReference>
<dbReference type="FunFam" id="3.40.366.10:FF:000002">
    <property type="entry name" value="Probable polyketide synthase 2"/>
    <property type="match status" value="1"/>
</dbReference>
<dbReference type="Pfam" id="PF00550">
    <property type="entry name" value="PP-binding"/>
    <property type="match status" value="2"/>
</dbReference>
<dbReference type="CDD" id="cd08956">
    <property type="entry name" value="KR_3_FAS_SDR_x"/>
    <property type="match status" value="2"/>
</dbReference>
<proteinExistence type="predicted"/>
<dbReference type="SUPFAM" id="SSF52151">
    <property type="entry name" value="FabD/lysophospholipase-like"/>
    <property type="match status" value="2"/>
</dbReference>
<evidence type="ECO:0000313" key="19">
    <source>
        <dbReference type="EMBL" id="SFQ99918.1"/>
    </source>
</evidence>
<dbReference type="PROSITE" id="PS50075">
    <property type="entry name" value="CARRIER"/>
    <property type="match status" value="2"/>
</dbReference>
<feature type="active site" description="Proton acceptor; for dehydratase activity" evidence="14">
    <location>
        <position position="2616"/>
    </location>
</feature>
<dbReference type="SMART" id="SM01294">
    <property type="entry name" value="PKS_PP_betabranch"/>
    <property type="match status" value="2"/>
</dbReference>
<keyword evidence="4 19" id="KW-0808">Transferase</keyword>
<dbReference type="PROSITE" id="PS52004">
    <property type="entry name" value="KS3_2"/>
    <property type="match status" value="2"/>
</dbReference>
<evidence type="ECO:0000259" key="18">
    <source>
        <dbReference type="PROSITE" id="PS52019"/>
    </source>
</evidence>
<evidence type="ECO:0000256" key="14">
    <source>
        <dbReference type="PROSITE-ProRule" id="PRU01363"/>
    </source>
</evidence>
<dbReference type="InterPro" id="IPR001227">
    <property type="entry name" value="Ac_transferase_dom_sf"/>
</dbReference>
<dbReference type="EMBL" id="FOYL01000001">
    <property type="protein sequence ID" value="SFQ99918.1"/>
    <property type="molecule type" value="Genomic_DNA"/>
</dbReference>
<dbReference type="InterPro" id="IPR036736">
    <property type="entry name" value="ACP-like_sf"/>
</dbReference>
<evidence type="ECO:0000259" key="17">
    <source>
        <dbReference type="PROSITE" id="PS52004"/>
    </source>
</evidence>
<dbReference type="InterPro" id="IPR055123">
    <property type="entry name" value="SpnB-like_Rossmann"/>
</dbReference>
<feature type="active site" description="Proton donor; for dehydratase activity" evidence="14">
    <location>
        <position position="2771"/>
    </location>
</feature>
<feature type="active site" description="Proton donor; for dehydratase activity" evidence="14">
    <location>
        <position position="1106"/>
    </location>
</feature>
<dbReference type="CDD" id="cd00833">
    <property type="entry name" value="PKS"/>
    <property type="match status" value="2"/>
</dbReference>
<evidence type="ECO:0000256" key="2">
    <source>
        <dbReference type="ARBA" id="ARBA00022450"/>
    </source>
</evidence>
<dbReference type="Pfam" id="PF00109">
    <property type="entry name" value="ketoacyl-synt"/>
    <property type="match status" value="2"/>
</dbReference>
<dbReference type="PROSITE" id="PS00012">
    <property type="entry name" value="PHOSPHOPANTETHEINE"/>
    <property type="match status" value="2"/>
</dbReference>
<dbReference type="SMART" id="SM00827">
    <property type="entry name" value="PKS_AT"/>
    <property type="match status" value="2"/>
</dbReference>
<comment type="subunit">
    <text evidence="12">Homodimer. Erythronolide synthase is composed of EryAI, EryAII and EryAIII multimodular (2 modules) polypeptides each coding for a functional synthase subunit which participates in 2 of the six FAS-like elongation steps required for formation of the polyketide. Module 1, 2, 3, 4, 5, and 6 participating in biosynthesis steps 1, 2, 3, 4, 5, and 6, respectively.</text>
</comment>
<comment type="pathway">
    <text evidence="11">Antibiotic biosynthesis; erythromycin biosynthesis.</text>
</comment>
<dbReference type="GO" id="GO:0047879">
    <property type="term" value="F:erythronolide synthase activity"/>
    <property type="evidence" value="ECO:0007669"/>
    <property type="project" value="UniProtKB-EC"/>
</dbReference>
<dbReference type="InterPro" id="IPR049552">
    <property type="entry name" value="PKS_DH_N"/>
</dbReference>
<dbReference type="RefSeq" id="WP_093588449.1">
    <property type="nucleotide sequence ID" value="NZ_FOYL01000001.1"/>
</dbReference>
<feature type="region of interest" description="C-terminal hotdog fold" evidence="14">
    <location>
        <begin position="1045"/>
        <end position="1183"/>
    </location>
</feature>
<name>A0A1I6D334_9PSEU</name>
<feature type="domain" description="Ketosynthase family 3 (KS3)" evidence="17">
    <location>
        <begin position="40"/>
        <end position="464"/>
    </location>
</feature>
<feature type="coiled-coil region" evidence="15">
    <location>
        <begin position="4"/>
        <end position="38"/>
    </location>
</feature>
<dbReference type="PANTHER" id="PTHR43775:SF51">
    <property type="entry name" value="INACTIVE PHENOLPHTHIOCEROL SYNTHESIS POLYKETIDE SYNTHASE TYPE I PKS1-RELATED"/>
    <property type="match status" value="1"/>
</dbReference>
<dbReference type="EC" id="2.3.1.94" evidence="13"/>
<dbReference type="FunFam" id="1.10.1200.10:FF:000007">
    <property type="entry name" value="Probable polyketide synthase pks17"/>
    <property type="match status" value="2"/>
</dbReference>
<dbReference type="InterPro" id="IPR014043">
    <property type="entry name" value="Acyl_transferase_dom"/>
</dbReference>
<evidence type="ECO:0000256" key="5">
    <source>
        <dbReference type="ARBA" id="ARBA00022737"/>
    </source>
</evidence>
<keyword evidence="20" id="KW-1185">Reference proteome</keyword>
<feature type="domain" description="Carrier" evidence="16">
    <location>
        <begin position="1610"/>
        <end position="1685"/>
    </location>
</feature>
<dbReference type="SMART" id="SM00826">
    <property type="entry name" value="PKS_DH"/>
    <property type="match status" value="2"/>
</dbReference>
<comment type="function">
    <text evidence="10">Involved in the biosynthesis of antibiotic erythromycin via the biosynthesis of its aglycone precursor, 6-deoxyerythronolide B (6-dEB).</text>
</comment>
<dbReference type="Pfam" id="PF08659">
    <property type="entry name" value="KR"/>
    <property type="match status" value="2"/>
</dbReference>
<dbReference type="Pfam" id="PF00698">
    <property type="entry name" value="Acyl_transf_1"/>
    <property type="match status" value="2"/>
</dbReference>
<dbReference type="InterPro" id="IPR020841">
    <property type="entry name" value="PKS_Beta-ketoAc_synthase_dom"/>
</dbReference>
<keyword evidence="2" id="KW-0596">Phosphopantetheine</keyword>
<dbReference type="InterPro" id="IPR014031">
    <property type="entry name" value="Ketoacyl_synth_C"/>
</dbReference>
<dbReference type="Pfam" id="PF02801">
    <property type="entry name" value="Ketoacyl-synt_C"/>
    <property type="match status" value="2"/>
</dbReference>
<evidence type="ECO:0000256" key="12">
    <source>
        <dbReference type="ARBA" id="ARBA00063272"/>
    </source>
</evidence>
<dbReference type="InterPro" id="IPR020806">
    <property type="entry name" value="PKS_PP-bd"/>
</dbReference>
<dbReference type="FunFam" id="3.40.47.10:FF:000019">
    <property type="entry name" value="Polyketide synthase type I"/>
    <property type="match status" value="2"/>
</dbReference>
<dbReference type="GO" id="GO:0006633">
    <property type="term" value="P:fatty acid biosynthetic process"/>
    <property type="evidence" value="ECO:0007669"/>
    <property type="project" value="InterPro"/>
</dbReference>
<feature type="active site" description="Proton acceptor; for dehydratase activity" evidence="14">
    <location>
        <position position="941"/>
    </location>
</feature>
<dbReference type="SMART" id="SM00822">
    <property type="entry name" value="PKS_KR"/>
    <property type="match status" value="2"/>
</dbReference>
<dbReference type="InterPro" id="IPR032821">
    <property type="entry name" value="PKS_assoc"/>
</dbReference>
<dbReference type="SMART" id="SM00824">
    <property type="entry name" value="PKS_TE"/>
    <property type="match status" value="1"/>
</dbReference>
<dbReference type="SUPFAM" id="SSF53901">
    <property type="entry name" value="Thiolase-like"/>
    <property type="match status" value="2"/>
</dbReference>
<feature type="domain" description="PKS/mFAS DH" evidence="18">
    <location>
        <begin position="909"/>
        <end position="1183"/>
    </location>
</feature>
<dbReference type="InterPro" id="IPR006162">
    <property type="entry name" value="Ppantetheine_attach_site"/>
</dbReference>
<evidence type="ECO:0000256" key="6">
    <source>
        <dbReference type="ARBA" id="ARBA00023194"/>
    </source>
</evidence>
<evidence type="ECO:0000259" key="16">
    <source>
        <dbReference type="PROSITE" id="PS50075"/>
    </source>
</evidence>
<dbReference type="InterPro" id="IPR009081">
    <property type="entry name" value="PP-bd_ACP"/>
</dbReference>
<dbReference type="Proteomes" id="UP000198583">
    <property type="component" value="Unassembled WGS sequence"/>
</dbReference>
<dbReference type="InterPro" id="IPR014030">
    <property type="entry name" value="Ketoacyl_synth_N"/>
</dbReference>
<evidence type="ECO:0000256" key="15">
    <source>
        <dbReference type="SAM" id="Coils"/>
    </source>
</evidence>
<dbReference type="InterPro" id="IPR016039">
    <property type="entry name" value="Thiolase-like"/>
</dbReference>
<dbReference type="InterPro" id="IPR049551">
    <property type="entry name" value="PKS_DH_C"/>
</dbReference>
<feature type="domain" description="Ketosynthase family 3 (KS3)" evidence="17">
    <location>
        <begin position="1702"/>
        <end position="2118"/>
    </location>
</feature>
<evidence type="ECO:0000256" key="3">
    <source>
        <dbReference type="ARBA" id="ARBA00022553"/>
    </source>
</evidence>
<dbReference type="InterPro" id="IPR015083">
    <property type="entry name" value="NorB/c/GfsB-D-like_docking"/>
</dbReference>
<sequence length="3650" mass="378872">MANEDTLRDYLKRATADLQQARQRLGATRSQLAELEARAREPIAIVGMSCRYPGGADTPGGLWDLVDRAGEGIAEFPDDRGWDLGKLYDPDPDHLGTYYVRESGFLRGAADFDPAFFGISPRDALAMDPQQRLLLELSWEAVESAGIAPASLRGTRTGVFAGVMYNDYAARLQPVPDGFEGFIGNGSAGSIASGRVAYTFGFEGPALTIDTACSSSLVALHLAVAALRRGECSMALAGGVTVMSTPTAFIEFSRARGLAPDGRCKSFAASADGTSWGEGAGMLLVERLSDALALGHPVLAVVRGTAVNQDGASNGLTAPNGPAQQRVILEALAAAGLEPSDVDAVEAHGTGTVLGDPIEAQAVLATYGQNRAQPLYLGSLKSNIGHSQAAAGVGGVIKMVQAMRHGVLPKTLHVDEPNPRVDWTAGAVELLTEARPWPETGRPRRAGVSSFGVSGTNTHVVLELPDEDTPADRVSPPVLPLLISARSREAIPAQAQALLNHLADEPSLVDAAFTTTTRARHPHRAVVLGRDRAELMSGLADLAAGTAVTDTVAPGKTAFLFSGQGAQYRGMATELHETYPVFAAALDAALAELDPGVRTAVFDGARLDDTEFTQPALFAVEVALFRLLEAWGVRPDFLLGHSIGEIAAAHVSGVLSLADAATLVTARARLMQALPAGGVMVAVEAAEGEIGPTLPDDVAIAAVNGPGSVVLSGPAEAVTAVAAAWADKGRKTRELTTSHAFHSPLMAPMTAEFLAAIAGLSFGTPTIPVVSTVTGQQVADEFADPEYWVTHVLATVRFADGVATLHESGVTTFVEVGPGGRLAALVDDCVPAEVCAVATLRPERPESLTFASAVARLHTRGREVDWAALFDGAQRIPLPTYAFQRERFWLDAKETDGDAASVGLGATGHPLLGAAVSLAAGDGFLFTGVLSRRAHPWLSDHAVLGTVLLPGTAMLELALRAGEQAGCERVEELTLEAPLALGDDAVQVQLAVGAPDASGRRSVGLHSRPDGAAFDEPWVRHAAGFLAVGTAAPGPDLTTWPPAGAEPVPVDGIYDAVEAAGFHYGPAFRGLRAAWRRGEEVFAEVALDEDHTAAAERFGLHPALLDATLHAAGLATPDEAPQGRLPFTWTDVSLFAAGAAAVRVRLVPAGTGAVSLTLADPAGKPVATIGSLVSRPVSADGLNAGRSLRDALFAPEWQPAPAGDFAGPVEVVRLPSVTGAVPAQVRETSAITLEALQNWLSGDQPADARLVFVTQGAVAVRDGDDVPDLAAAAAWGLVRAAQSENPGRFVLLDTDDLTEDVLAAAAATGEPQLAWRDGELRMLRLARAPQSDVDAPALDGTVLITGGLGSIGALVARHLAEQGVRRLVLTGRRGLDTPGAAELLEELGTDASVVACDVADRDALSAVLDGIEDLTAVVHAAGVLDDGVVESLTPQRFEAVFRPKVDAAWALHELTRDRPLTAFVLFSSAAGVLGGAGQGNYAAANAFLDALVTARRAAGLPGTAMAWGAWATGMAAELADADLRRMSRGGMVPLSTTDGLALFDAALAGSAPVSVLSRLDLAALGRQASAGMLPWLLRGLVRTPMRRAGEAVDAALAQRLAGLAEAERREVLADVVSTHVAAVLGHGSAAAVDLDGAFKDLGFDSLTAVELRNRLGGATGLRLPATLIFDYPSPAALVEHLVTELGGAATPVTAVSTAGPADEPLAIIGMSCRYPGGVSSPDGFWELLTEGRDGISGFPADRGWDVPDTGDFVPEGGFLYDADRFDPEFFGISPREAMAIDPQHRLLLETAWESFEHAGIDPVTLRGSRTGVFAGLMYHDYVSRLTSVPDDLAGYLGNGSAGSVASGRVAYTFGLEGPAVTIDTACSSSLVALHLAAQSLRSGECSMALVGGVTVMFTPTAFLEFSRQGGLSGNGRCKSFAASADGTGWAEGAGMLLVERLSDARRHGHRVLAVVRGTAVNQDGASNGLTAPNGPAQQRVIRAALAAARLAPSDVDAVEAHGTGTALGDPIEAQALLATYGQDRADEPLWLGSVKSNIGHTQAAAGVAGVIKMVQAMRHGVLPATLHVDEPSPHVDWDAGRVELLTGARPWPETGRPRRAAVSSFGVSGTNAHAILEASPEYRVAQNGVSAADVVQQDGPARPAAVLPWVISARSEAALRGQAEALTSVVANPVDVGWSLAATRGTFDHRAVVISDSDFTAGLTAVAEAIPHAQLVRGTATRPGKVAFVFPGQGSQWQGMAAELLESSPVFAGRMAECSAALSSYVDFSAVEVLRESRDLDRVDVVQPVLFAVLVSLAALWRAHGVEPAAVVGHSQGEIAAAVVAGALSLDDGARVVALRSKEILALSGAGGMASVSLSAQAAGERLERWNGLSLAAVNSPSSVVISGDAAALSEFVDACVADGVRAKLIPVDYASHSAHVDRIHDRLLEVLAPITPRAAEIPFCSAVTGDFLDTTALDAAYWARNLRETVEFAAATTTLLAGGHGVFVECSPHPVLTMAIEETAERPVIAVGTLRRDEGGPARLLTSLAEAYVQGVRIDWTEAFTGAQRVDLPTYAFQRERYWLESPAGAGDVGSAGLESAGHPLLGAVVALPESGGFLCTGVLSLRTHPWLADHALLGTALVPGTALVELALQAGAHAGSPVVEELTLEAPITLPAHGGIQVQVVVGAGREVTIHSRPAGSEEPWTRNASGLLGTGEPAGTPLTEWPPAGATEVELDGAYAALAERGFGYGPAFQGLRAVWRRGEEIFADVAVDAADADRFGVHPALLDAALHAGMVAGAATGDARMPFAWTGVSLHAVGAAAIRVRITPEGTDGLRLDVADSAGEPVLTIGSLVTRPVSAEALNTRRDPLFRVQWTPVAVPAETAPMGPVLVVVASGDVHETTASVLASLQDFLSDKDSAAKRLAVVTRGAVAALPGEDVTDLAAAAVWGLVRSAQTEHPGRFALIDAEPATPDELLTRLAASDEPQTAVRNGQIHVPRLARSAGSDTEPAGFDPAGTVLITGGTGLLGGLVARHVASAGAGHVVLTSRRGRAADGVDALVADLEAAGARVTVAECDASDRDALAAVLAVIPAELPLRAVVHAAGVLDDGMLDGLTPERLATVLRPKADAAWHLHELTRDAELTDFILFSSAAGVLGNAGQAGYAAANAYLDALATHRRAAGLPATSLAWGLWDEASDLTRKLGSSGRDKVNRAGLRPLSSEEGLRLFDAGRSSEDPVLVPMHLDVAALRTQFGAGGVPPLLRGLIRPAARRAAATADDAASLTEKLAGLTGDARQAVLREVVLTQVAGVLGFAGPDAIPAGVGFPELGFDSLTAVELRNRLIGLTGLRLPATLVFDHPTADALVEFLGGELVPQDVVAGESTEDEPEQLPENGSIQLLYRKACDEGKIAEAVEFIKAASRLRPSFDRITEVKQFPEPVRLARGDRTPDLLCFAAPVAITGAQQYARFAAGFRGEREVTMVPAPGFRPGELLPASVEATVELQAELVWNRAGGTPFVLLGHSSGGWLAHAVATHLEQLGSPPEGIVLMDTYLPQSGQIDRFKSTFVTSAQDREEAVGGIDDLRLTGMGCYFRVFADWEPQDTAVPTLFVRASESLQSVSGEGESGDAWRPTWTAPHVGVDVPGNHWSMMESHAAAGADAVRSWLEQL</sequence>
<keyword evidence="7" id="KW-0511">Multifunctional enzyme</keyword>
<dbReference type="InterPro" id="IPR020807">
    <property type="entry name" value="PKS_DH"/>
</dbReference>
<feature type="region of interest" description="C-terminal hotdog fold" evidence="14">
    <location>
        <begin position="2713"/>
        <end position="2847"/>
    </location>
</feature>
<evidence type="ECO:0000256" key="11">
    <source>
        <dbReference type="ARBA" id="ARBA00060622"/>
    </source>
</evidence>
<dbReference type="Gene3D" id="3.40.50.720">
    <property type="entry name" value="NAD(P)-binding Rossmann-like Domain"/>
    <property type="match status" value="2"/>
</dbReference>
<organism evidence="19 20">
    <name type="scientific">Lentzea waywayandensis</name>
    <dbReference type="NCBI Taxonomy" id="84724"/>
    <lineage>
        <taxon>Bacteria</taxon>
        <taxon>Bacillati</taxon>
        <taxon>Actinomycetota</taxon>
        <taxon>Actinomycetes</taxon>
        <taxon>Pseudonocardiales</taxon>
        <taxon>Pseudonocardiaceae</taxon>
        <taxon>Lentzea</taxon>
    </lineage>
</organism>
<dbReference type="Gene3D" id="3.40.47.10">
    <property type="match status" value="2"/>
</dbReference>